<dbReference type="InterPro" id="IPR000657">
    <property type="entry name" value="Gemini_AL3"/>
</dbReference>
<gene>
    <name evidence="1" type="primary">ren</name>
</gene>
<accession>A0A0G2R1Y0</accession>
<evidence type="ECO:0000313" key="1">
    <source>
        <dbReference type="EMBL" id="AIG55154.1"/>
    </source>
</evidence>
<dbReference type="GO" id="GO:0016032">
    <property type="term" value="P:viral process"/>
    <property type="evidence" value="ECO:0007669"/>
    <property type="project" value="InterPro"/>
</dbReference>
<sequence>MDYRTGDDITVEQANRGVFYWELSNPLYFPIKDHLDRPCGENWDRITVEIRFNYNLRRALQIHKCWLTFTIWTTLRPSSSGFLHVFRNRILQYLYDFGVISINAVVRAVKHFVGRFDRYMLSVQQSAHIQFNLY</sequence>
<proteinExistence type="predicted"/>
<dbReference type="EMBL" id="KJ629272">
    <property type="protein sequence ID" value="AIG55154.1"/>
    <property type="molecule type" value="Genomic_DNA"/>
</dbReference>
<organism evidence="1">
    <name type="scientific">Dioscorea alata</name>
    <name type="common">Purple yam</name>
    <dbReference type="NCBI Taxonomy" id="55571"/>
    <lineage>
        <taxon>Eukaryota</taxon>
        <taxon>Viridiplantae</taxon>
        <taxon>Streptophyta</taxon>
        <taxon>Embryophyta</taxon>
        <taxon>Tracheophyta</taxon>
        <taxon>Spermatophyta</taxon>
        <taxon>Magnoliopsida</taxon>
        <taxon>Liliopsida</taxon>
        <taxon>Dioscoreales</taxon>
        <taxon>Dioscoreaceae</taxon>
        <taxon>Dioscorea</taxon>
    </lineage>
</organism>
<reference evidence="1" key="1">
    <citation type="submission" date="2014-03" db="EMBL/GenBank/DDBJ databases">
        <title>Evidence for functional protein expression from endogenous geminiviral sequences that have been integrated for Million of years within yam (Dioscorea L. spp.) genomes.</title>
        <authorList>
            <person name="Filloux D."/>
            <person name="Murrell S."/>
            <person name="Koohapitagtam M."/>
            <person name="Golden M."/>
            <person name="Julian C."/>
            <person name="Galzi S."/>
            <person name="Rodier-Goud M."/>
            <person name="D'Hont A."/>
            <person name="Vernerey M.S."/>
            <person name="Wilkin P."/>
            <person name="Peterschmitt M."/>
            <person name="Winter S."/>
            <person name="Murrell B."/>
            <person name="Martin D.P."/>
            <person name="Roumagnac P."/>
        </authorList>
    </citation>
    <scope>NUCLEOTIDE SEQUENCE</scope>
</reference>
<dbReference type="PRINTS" id="PR00231">
    <property type="entry name" value="GEMCOATAL3"/>
</dbReference>
<protein>
    <submittedName>
        <fullName evidence="1">Replication enhancer</fullName>
    </submittedName>
</protein>
<dbReference type="Pfam" id="PF01407">
    <property type="entry name" value="Gemini_AL3"/>
    <property type="match status" value="1"/>
</dbReference>
<name>A0A0G2R1Y0_DIOAL</name>
<dbReference type="AlphaFoldDB" id="A0A0G2R1Y0"/>